<keyword evidence="4" id="KW-0808">Transferase</keyword>
<evidence type="ECO:0000256" key="1">
    <source>
        <dbReference type="ARBA" id="ARBA00001946"/>
    </source>
</evidence>
<evidence type="ECO:0000256" key="9">
    <source>
        <dbReference type="ARBA" id="ARBA00022842"/>
    </source>
</evidence>
<evidence type="ECO:0000313" key="16">
    <source>
        <dbReference type="Proteomes" id="UP001190700"/>
    </source>
</evidence>
<sequence>MANSRFEYVKSFELEDRLLPHCWIVFRIDGKGFTKFCDAHQFQKPNDSRALLLANTAAKMLMEEHSEIVLGYGQSDEYSFVLRKNTELYNRRSSKLISVFVSYYTAAYVSQWPTHFPDVPLQYLPSFDGRTVCYPSNDILRDYLSWRQADCHINNQYNTCFWALVHSGKKPSEAQGILKGVSDARAVVEVGAKCSDARAVVEGGGRAGAVVEVGARGERRGAVVEVEEMEVVVEETRWWCRR</sequence>
<evidence type="ECO:0000256" key="6">
    <source>
        <dbReference type="ARBA" id="ARBA00022695"/>
    </source>
</evidence>
<comment type="caution">
    <text evidence="15">The sequence shown here is derived from an EMBL/GenBank/DDBJ whole genome shotgun (WGS) entry which is preliminary data.</text>
</comment>
<protein>
    <recommendedName>
        <fullName evidence="3">tRNA(His) guanylyltransferase</fullName>
        <ecNumber evidence="3">2.7.7.79</ecNumber>
    </recommendedName>
    <alternativeName>
        <fullName evidence="11">tRNA-histidine guanylyltransferase</fullName>
    </alternativeName>
</protein>
<dbReference type="Pfam" id="PF14413">
    <property type="entry name" value="Thg1C"/>
    <property type="match status" value="1"/>
</dbReference>
<evidence type="ECO:0000256" key="11">
    <source>
        <dbReference type="ARBA" id="ARBA00032480"/>
    </source>
</evidence>
<dbReference type="Gene3D" id="3.30.70.3000">
    <property type="match status" value="1"/>
</dbReference>
<keyword evidence="8" id="KW-0547">Nucleotide-binding</keyword>
<evidence type="ECO:0000256" key="7">
    <source>
        <dbReference type="ARBA" id="ARBA00022723"/>
    </source>
</evidence>
<evidence type="ECO:0000256" key="12">
    <source>
        <dbReference type="ARBA" id="ARBA00047281"/>
    </source>
</evidence>
<comment type="similarity">
    <text evidence="2">Belongs to the tRNA(His) guanylyltransferase family.</text>
</comment>
<reference evidence="15 16" key="1">
    <citation type="journal article" date="2015" name="Genome Biol. Evol.">
        <title>Comparative Genomics of a Bacterivorous Green Alga Reveals Evolutionary Causalities and Consequences of Phago-Mixotrophic Mode of Nutrition.</title>
        <authorList>
            <person name="Burns J.A."/>
            <person name="Paasch A."/>
            <person name="Narechania A."/>
            <person name="Kim E."/>
        </authorList>
    </citation>
    <scope>NUCLEOTIDE SEQUENCE [LARGE SCALE GENOMIC DNA]</scope>
    <source>
        <strain evidence="15 16">PLY_AMNH</strain>
    </source>
</reference>
<dbReference type="InterPro" id="IPR007537">
    <property type="entry name" value="tRNAHis_GuaTrfase_Thg1"/>
</dbReference>
<dbReference type="GO" id="GO:0008193">
    <property type="term" value="F:tRNA guanylyltransferase activity"/>
    <property type="evidence" value="ECO:0007669"/>
    <property type="project" value="UniProtKB-EC"/>
</dbReference>
<keyword evidence="7" id="KW-0479">Metal-binding</keyword>
<gene>
    <name evidence="15" type="ORF">CYMTET_45950</name>
</gene>
<keyword evidence="6" id="KW-0548">Nucleotidyltransferase</keyword>
<dbReference type="Pfam" id="PF04446">
    <property type="entry name" value="Thg1"/>
    <property type="match status" value="1"/>
</dbReference>
<proteinExistence type="inferred from homology"/>
<dbReference type="EC" id="2.7.7.79" evidence="3"/>
<feature type="domain" description="Thg1 C-terminal" evidence="14">
    <location>
        <begin position="139"/>
        <end position="182"/>
    </location>
</feature>
<evidence type="ECO:0000256" key="4">
    <source>
        <dbReference type="ARBA" id="ARBA00022679"/>
    </source>
</evidence>
<dbReference type="Proteomes" id="UP001190700">
    <property type="component" value="Unassembled WGS sequence"/>
</dbReference>
<organism evidence="15 16">
    <name type="scientific">Cymbomonas tetramitiformis</name>
    <dbReference type="NCBI Taxonomy" id="36881"/>
    <lineage>
        <taxon>Eukaryota</taxon>
        <taxon>Viridiplantae</taxon>
        <taxon>Chlorophyta</taxon>
        <taxon>Pyramimonadophyceae</taxon>
        <taxon>Pyramimonadales</taxon>
        <taxon>Pyramimonadaceae</taxon>
        <taxon>Cymbomonas</taxon>
    </lineage>
</organism>
<feature type="domain" description="tRNAHis guanylyltransferase catalytic" evidence="13">
    <location>
        <begin position="6"/>
        <end position="135"/>
    </location>
</feature>
<evidence type="ECO:0000256" key="2">
    <source>
        <dbReference type="ARBA" id="ARBA00010113"/>
    </source>
</evidence>
<dbReference type="AlphaFoldDB" id="A0AAE0BZ70"/>
<dbReference type="InterPro" id="IPR024956">
    <property type="entry name" value="tRNAHis_GuaTrfase_cat"/>
</dbReference>
<dbReference type="FunFam" id="3.30.70.3000:FF:000001">
    <property type="entry name" value="tRNA(His) guanylyltransferase"/>
    <property type="match status" value="1"/>
</dbReference>
<keyword evidence="16" id="KW-1185">Reference proteome</keyword>
<dbReference type="GO" id="GO:0006400">
    <property type="term" value="P:tRNA modification"/>
    <property type="evidence" value="ECO:0007669"/>
    <property type="project" value="InterPro"/>
</dbReference>
<evidence type="ECO:0000256" key="5">
    <source>
        <dbReference type="ARBA" id="ARBA00022694"/>
    </source>
</evidence>
<name>A0AAE0BZ70_9CHLO</name>
<comment type="cofactor">
    <cofactor evidence="1">
        <name>Mg(2+)</name>
        <dbReference type="ChEBI" id="CHEBI:18420"/>
    </cofactor>
</comment>
<comment type="catalytic activity">
    <reaction evidence="12">
        <text>a 5'-end ribonucleotide-tRNA(His) + GTP + ATP + H2O = a 5'-end phospho-guanosine-ribonucleotide-tRNA(His) + AMP + 2 diphosphate + H(+)</text>
        <dbReference type="Rhea" id="RHEA:54564"/>
        <dbReference type="Rhea" id="RHEA-COMP:14193"/>
        <dbReference type="Rhea" id="RHEA-COMP:14917"/>
        <dbReference type="ChEBI" id="CHEBI:15377"/>
        <dbReference type="ChEBI" id="CHEBI:15378"/>
        <dbReference type="ChEBI" id="CHEBI:30616"/>
        <dbReference type="ChEBI" id="CHEBI:33019"/>
        <dbReference type="ChEBI" id="CHEBI:37565"/>
        <dbReference type="ChEBI" id="CHEBI:138282"/>
        <dbReference type="ChEBI" id="CHEBI:141847"/>
        <dbReference type="ChEBI" id="CHEBI:456215"/>
        <dbReference type="EC" id="2.7.7.79"/>
    </reaction>
</comment>
<evidence type="ECO:0000313" key="15">
    <source>
        <dbReference type="EMBL" id="KAK3244437.1"/>
    </source>
</evidence>
<evidence type="ECO:0000256" key="3">
    <source>
        <dbReference type="ARBA" id="ARBA00012511"/>
    </source>
</evidence>
<dbReference type="GO" id="GO:0005525">
    <property type="term" value="F:GTP binding"/>
    <property type="evidence" value="ECO:0007669"/>
    <property type="project" value="UniProtKB-KW"/>
</dbReference>
<evidence type="ECO:0000256" key="10">
    <source>
        <dbReference type="ARBA" id="ARBA00023134"/>
    </source>
</evidence>
<accession>A0AAE0BZ70</accession>
<evidence type="ECO:0000259" key="14">
    <source>
        <dbReference type="Pfam" id="PF14413"/>
    </source>
</evidence>
<dbReference type="PANTHER" id="PTHR12729">
    <property type="entry name" value="TRNA(HIS) GUANYLYLTRANSFERASE-RELATED"/>
    <property type="match status" value="1"/>
</dbReference>
<dbReference type="InterPro" id="IPR038469">
    <property type="entry name" value="tRNAHis_GuaTrfase_Thg1_sf"/>
</dbReference>
<evidence type="ECO:0000259" key="13">
    <source>
        <dbReference type="Pfam" id="PF04446"/>
    </source>
</evidence>
<keyword evidence="9" id="KW-0460">Magnesium</keyword>
<keyword evidence="5" id="KW-0819">tRNA processing</keyword>
<dbReference type="PANTHER" id="PTHR12729:SF6">
    <property type="entry name" value="TRNA(HIS) GUANYLYLTRANSFERASE-RELATED"/>
    <property type="match status" value="1"/>
</dbReference>
<evidence type="ECO:0000256" key="8">
    <source>
        <dbReference type="ARBA" id="ARBA00022741"/>
    </source>
</evidence>
<keyword evidence="10" id="KW-0342">GTP-binding</keyword>
<dbReference type="GO" id="GO:0000287">
    <property type="term" value="F:magnesium ion binding"/>
    <property type="evidence" value="ECO:0007669"/>
    <property type="project" value="InterPro"/>
</dbReference>
<dbReference type="InterPro" id="IPR025845">
    <property type="entry name" value="Thg1_C_dom"/>
</dbReference>
<dbReference type="EMBL" id="LGRX02031859">
    <property type="protein sequence ID" value="KAK3244437.1"/>
    <property type="molecule type" value="Genomic_DNA"/>
</dbReference>